<dbReference type="Proteomes" id="UP000265520">
    <property type="component" value="Unassembled WGS sequence"/>
</dbReference>
<evidence type="ECO:0000313" key="3">
    <source>
        <dbReference type="Proteomes" id="UP000265520"/>
    </source>
</evidence>
<organism evidence="2 3">
    <name type="scientific">Trifolium medium</name>
    <dbReference type="NCBI Taxonomy" id="97028"/>
    <lineage>
        <taxon>Eukaryota</taxon>
        <taxon>Viridiplantae</taxon>
        <taxon>Streptophyta</taxon>
        <taxon>Embryophyta</taxon>
        <taxon>Tracheophyta</taxon>
        <taxon>Spermatophyta</taxon>
        <taxon>Magnoliopsida</taxon>
        <taxon>eudicotyledons</taxon>
        <taxon>Gunneridae</taxon>
        <taxon>Pentapetalae</taxon>
        <taxon>rosids</taxon>
        <taxon>fabids</taxon>
        <taxon>Fabales</taxon>
        <taxon>Fabaceae</taxon>
        <taxon>Papilionoideae</taxon>
        <taxon>50 kb inversion clade</taxon>
        <taxon>NPAAA clade</taxon>
        <taxon>Hologalegina</taxon>
        <taxon>IRL clade</taxon>
        <taxon>Trifolieae</taxon>
        <taxon>Trifolium</taxon>
    </lineage>
</organism>
<proteinExistence type="predicted"/>
<dbReference type="EMBL" id="LXQA010298825">
    <property type="protein sequence ID" value="MCI41990.1"/>
    <property type="molecule type" value="Genomic_DNA"/>
</dbReference>
<evidence type="ECO:0000256" key="1">
    <source>
        <dbReference type="SAM" id="MobiDB-lite"/>
    </source>
</evidence>
<comment type="caution">
    <text evidence="2">The sequence shown here is derived from an EMBL/GenBank/DDBJ whole genome shotgun (WGS) entry which is preliminary data.</text>
</comment>
<sequence length="80" mass="8744">MSKVNKKSTLVQHTARCANNRRKTEENRATLRVAPAPAARCANASRSNRPNTHELRAAPVKLRIAQMAESQTAPADHNGT</sequence>
<feature type="region of interest" description="Disordered" evidence="1">
    <location>
        <begin position="1"/>
        <end position="27"/>
    </location>
</feature>
<reference evidence="2 3" key="1">
    <citation type="journal article" date="2018" name="Front. Plant Sci.">
        <title>Red Clover (Trifolium pratense) and Zigzag Clover (T. medium) - A Picture of Genomic Similarities and Differences.</title>
        <authorList>
            <person name="Dluhosova J."/>
            <person name="Istvanek J."/>
            <person name="Nedelnik J."/>
            <person name="Repkova J."/>
        </authorList>
    </citation>
    <scope>NUCLEOTIDE SEQUENCE [LARGE SCALE GENOMIC DNA]</scope>
    <source>
        <strain evidence="3">cv. 10/8</strain>
        <tissue evidence="2">Leaf</tissue>
    </source>
</reference>
<name>A0A392S1V6_9FABA</name>
<evidence type="ECO:0000313" key="2">
    <source>
        <dbReference type="EMBL" id="MCI41990.1"/>
    </source>
</evidence>
<keyword evidence="3" id="KW-1185">Reference proteome</keyword>
<accession>A0A392S1V6</accession>
<protein>
    <submittedName>
        <fullName evidence="2">Uncharacterized protein</fullName>
    </submittedName>
</protein>
<feature type="non-terminal residue" evidence="2">
    <location>
        <position position="80"/>
    </location>
</feature>
<dbReference type="AlphaFoldDB" id="A0A392S1V6"/>